<evidence type="ECO:0000313" key="3">
    <source>
        <dbReference type="Proteomes" id="UP001158067"/>
    </source>
</evidence>
<protein>
    <submittedName>
        <fullName evidence="2">Uncharacterized protein</fullName>
    </submittedName>
</protein>
<comment type="caution">
    <text evidence="2">The sequence shown here is derived from an EMBL/GenBank/DDBJ whole genome shotgun (WGS) entry which is preliminary data.</text>
</comment>
<organism evidence="2 3">
    <name type="scientific">Neorhodopirellula lusitana</name>
    <dbReference type="NCBI Taxonomy" id="445327"/>
    <lineage>
        <taxon>Bacteria</taxon>
        <taxon>Pseudomonadati</taxon>
        <taxon>Planctomycetota</taxon>
        <taxon>Planctomycetia</taxon>
        <taxon>Pirellulales</taxon>
        <taxon>Pirellulaceae</taxon>
        <taxon>Neorhodopirellula</taxon>
    </lineage>
</organism>
<keyword evidence="3" id="KW-1185">Reference proteome</keyword>
<name>A0ABY1Q727_9BACT</name>
<reference evidence="2 3" key="1">
    <citation type="submission" date="2017-05" db="EMBL/GenBank/DDBJ databases">
        <authorList>
            <person name="Varghese N."/>
            <person name="Submissions S."/>
        </authorList>
    </citation>
    <scope>NUCLEOTIDE SEQUENCE [LARGE SCALE GENOMIC DNA]</scope>
    <source>
        <strain evidence="2 3">DSM 25457</strain>
    </source>
</reference>
<gene>
    <name evidence="2" type="ORF">SAMN06265222_107149</name>
</gene>
<dbReference type="RefSeq" id="WP_283433224.1">
    <property type="nucleotide sequence ID" value="NZ_CAWLDM010000001.1"/>
</dbReference>
<proteinExistence type="predicted"/>
<evidence type="ECO:0000313" key="2">
    <source>
        <dbReference type="EMBL" id="SMP61677.1"/>
    </source>
</evidence>
<feature type="transmembrane region" description="Helical" evidence="1">
    <location>
        <begin position="12"/>
        <end position="35"/>
    </location>
</feature>
<accession>A0ABY1Q727</accession>
<sequence>MTRDTFRTVGAITGLVVGLSLMSLFGLGGIVYAAIFGAGGTVIGGISGERIHDRSQR</sequence>
<dbReference type="EMBL" id="FXUG01000007">
    <property type="protein sequence ID" value="SMP61677.1"/>
    <property type="molecule type" value="Genomic_DNA"/>
</dbReference>
<dbReference type="Proteomes" id="UP001158067">
    <property type="component" value="Unassembled WGS sequence"/>
</dbReference>
<evidence type="ECO:0000256" key="1">
    <source>
        <dbReference type="SAM" id="Phobius"/>
    </source>
</evidence>
<keyword evidence="1" id="KW-0812">Transmembrane</keyword>
<keyword evidence="1" id="KW-0472">Membrane</keyword>
<keyword evidence="1" id="KW-1133">Transmembrane helix</keyword>